<protein>
    <submittedName>
        <fullName evidence="8 9">Uncharacterized protein LOC108628424 isoform X1</fullName>
    </submittedName>
</protein>
<keyword evidence="2 5" id="KW-0863">Zinc-finger</keyword>
<evidence type="ECO:0000313" key="7">
    <source>
        <dbReference type="Proteomes" id="UP000694925"/>
    </source>
</evidence>
<accession>A0AAJ7S6A7</accession>
<proteinExistence type="predicted"/>
<keyword evidence="3" id="KW-0862">Zinc</keyword>
<name>A0AAJ7S6A7_9HYME</name>
<dbReference type="SMART" id="SM00980">
    <property type="entry name" value="THAP"/>
    <property type="match status" value="1"/>
</dbReference>
<keyword evidence="4 5" id="KW-0238">DNA-binding</keyword>
<reference evidence="8 9" key="1">
    <citation type="submission" date="2025-04" db="UniProtKB">
        <authorList>
            <consortium name="RefSeq"/>
        </authorList>
    </citation>
    <scope>IDENTIFICATION</scope>
    <source>
        <tissue evidence="8 9">Whole body</tissue>
    </source>
</reference>
<dbReference type="GO" id="GO:0003677">
    <property type="term" value="F:DNA binding"/>
    <property type="evidence" value="ECO:0007669"/>
    <property type="project" value="UniProtKB-UniRule"/>
</dbReference>
<evidence type="ECO:0000256" key="1">
    <source>
        <dbReference type="ARBA" id="ARBA00022723"/>
    </source>
</evidence>
<sequence>MSCIVCKVLWVLGCARSFHKFPKDLQRRQKWMQIIGISQVTTNTSICSDHFTAESYYESNAYTRIRRLLSTAEPIVNKNVEVLLSKNIYKRLVIETLKIIPSSVLDDNEHSLEQPFLCDH</sequence>
<evidence type="ECO:0000256" key="2">
    <source>
        <dbReference type="ARBA" id="ARBA00022771"/>
    </source>
</evidence>
<dbReference type="InterPro" id="IPR038441">
    <property type="entry name" value="THAP_Znf_sf"/>
</dbReference>
<evidence type="ECO:0000313" key="9">
    <source>
        <dbReference type="RefSeq" id="XP_026672270.1"/>
    </source>
</evidence>
<dbReference type="SMART" id="SM00692">
    <property type="entry name" value="DM3"/>
    <property type="match status" value="1"/>
</dbReference>
<dbReference type="RefSeq" id="XP_017885819.1">
    <property type="nucleotide sequence ID" value="XM_018030330.2"/>
</dbReference>
<evidence type="ECO:0000259" key="6">
    <source>
        <dbReference type="PROSITE" id="PS50950"/>
    </source>
</evidence>
<evidence type="ECO:0000256" key="5">
    <source>
        <dbReference type="PROSITE-ProRule" id="PRU00309"/>
    </source>
</evidence>
<dbReference type="RefSeq" id="XP_026672270.1">
    <property type="nucleotide sequence ID" value="XM_026816469.1"/>
</dbReference>
<dbReference type="PROSITE" id="PS50950">
    <property type="entry name" value="ZF_THAP"/>
    <property type="match status" value="1"/>
</dbReference>
<dbReference type="AlphaFoldDB" id="A0AAJ7S6A7"/>
<gene>
    <name evidence="8 9" type="primary">LOC108628424</name>
</gene>
<dbReference type="SUPFAM" id="SSF57716">
    <property type="entry name" value="Glucocorticoid receptor-like (DNA-binding domain)"/>
    <property type="match status" value="1"/>
</dbReference>
<feature type="domain" description="THAP-type" evidence="6">
    <location>
        <begin position="1"/>
        <end position="77"/>
    </location>
</feature>
<organism evidence="7 9">
    <name type="scientific">Ceratina calcarata</name>
    <dbReference type="NCBI Taxonomy" id="156304"/>
    <lineage>
        <taxon>Eukaryota</taxon>
        <taxon>Metazoa</taxon>
        <taxon>Ecdysozoa</taxon>
        <taxon>Arthropoda</taxon>
        <taxon>Hexapoda</taxon>
        <taxon>Insecta</taxon>
        <taxon>Pterygota</taxon>
        <taxon>Neoptera</taxon>
        <taxon>Endopterygota</taxon>
        <taxon>Hymenoptera</taxon>
        <taxon>Apocrita</taxon>
        <taxon>Aculeata</taxon>
        <taxon>Apoidea</taxon>
        <taxon>Anthophila</taxon>
        <taxon>Apidae</taxon>
        <taxon>Ceratina</taxon>
        <taxon>Zadontomerus</taxon>
    </lineage>
</organism>
<evidence type="ECO:0000313" key="8">
    <source>
        <dbReference type="RefSeq" id="XP_017885819.1"/>
    </source>
</evidence>
<dbReference type="Proteomes" id="UP000694925">
    <property type="component" value="Unplaced"/>
</dbReference>
<dbReference type="GO" id="GO:0008270">
    <property type="term" value="F:zinc ion binding"/>
    <property type="evidence" value="ECO:0007669"/>
    <property type="project" value="UniProtKB-KW"/>
</dbReference>
<dbReference type="KEGG" id="ccal:108628424"/>
<keyword evidence="7" id="KW-1185">Reference proteome</keyword>
<dbReference type="Gene3D" id="6.20.210.20">
    <property type="entry name" value="THAP domain"/>
    <property type="match status" value="1"/>
</dbReference>
<keyword evidence="1" id="KW-0479">Metal-binding</keyword>
<dbReference type="GeneID" id="108628424"/>
<dbReference type="Pfam" id="PF05485">
    <property type="entry name" value="THAP"/>
    <property type="match status" value="1"/>
</dbReference>
<evidence type="ECO:0000256" key="3">
    <source>
        <dbReference type="ARBA" id="ARBA00022833"/>
    </source>
</evidence>
<evidence type="ECO:0000256" key="4">
    <source>
        <dbReference type="ARBA" id="ARBA00023125"/>
    </source>
</evidence>
<dbReference type="InterPro" id="IPR006612">
    <property type="entry name" value="THAP_Znf"/>
</dbReference>